<name>A0AA41K604_9FIRM</name>
<dbReference type="CDD" id="cd06261">
    <property type="entry name" value="TM_PBP2"/>
    <property type="match status" value="1"/>
</dbReference>
<evidence type="ECO:0000313" key="9">
    <source>
        <dbReference type="EMBL" id="MBT9811151.1"/>
    </source>
</evidence>
<accession>A0AA41K604</accession>
<keyword evidence="5 7" id="KW-1133">Transmembrane helix</keyword>
<sequence>MKAAEKKGHKDPKGPGIGIRVKRMFRRDWQLMVLAALPVLYFLVFHYMPMYGVQIAFKEFRADLGITGSPWCGFAQFERFFNSSQFWTLIKNTLSLSLMQLLIGFPVPVILAILLNQMKNRRFKSFIQSVTYFPHFISMVVLTGMLGLFLSPRNGIINILIQALGGDAVFFLGEAQWFRPVFVLSGVWQNAGWSAIIYIAALASISPDLYEAAQVDGANKWQLIRHVDLPGILPTIVMMFIMEMGKVMSLGFQKAYLMQNNLNIAASEIISTYVYKVGLVDAQFSYSAAIGLFNNIINIILLVSANQLSKKLTNSSLW</sequence>
<evidence type="ECO:0000256" key="1">
    <source>
        <dbReference type="ARBA" id="ARBA00004651"/>
    </source>
</evidence>
<evidence type="ECO:0000256" key="2">
    <source>
        <dbReference type="ARBA" id="ARBA00022448"/>
    </source>
</evidence>
<keyword evidence="2 7" id="KW-0813">Transport</keyword>
<reference evidence="9" key="1">
    <citation type="journal article" date="2021" name="Gut Microbes">
        <title>A synthetic consortium of 100 gut commensals modulates the composition and function in a colon model of the microbiome of elderly subjects.</title>
        <authorList>
            <person name="Perez M."/>
            <person name="Ntemiri A."/>
            <person name="Tan H."/>
            <person name="Harris H.M.B."/>
            <person name="Roager H.M."/>
            <person name="Ribiere C."/>
            <person name="O'Toole P.W."/>
        </authorList>
    </citation>
    <scope>NUCLEOTIDE SEQUENCE</scope>
    <source>
        <strain evidence="9">MCC335</strain>
    </source>
</reference>
<evidence type="ECO:0000259" key="8">
    <source>
        <dbReference type="PROSITE" id="PS50928"/>
    </source>
</evidence>
<dbReference type="PROSITE" id="PS50928">
    <property type="entry name" value="ABC_TM1"/>
    <property type="match status" value="1"/>
</dbReference>
<keyword evidence="3" id="KW-1003">Cell membrane</keyword>
<comment type="subcellular location">
    <subcellularLocation>
        <location evidence="1 7">Cell membrane</location>
        <topology evidence="1 7">Multi-pass membrane protein</topology>
    </subcellularLocation>
</comment>
<feature type="domain" description="ABC transmembrane type-1" evidence="8">
    <location>
        <begin position="90"/>
        <end position="305"/>
    </location>
</feature>
<feature type="transmembrane region" description="Helical" evidence="7">
    <location>
        <begin position="180"/>
        <end position="203"/>
    </location>
</feature>
<dbReference type="GO" id="GO:0005886">
    <property type="term" value="C:plasma membrane"/>
    <property type="evidence" value="ECO:0007669"/>
    <property type="project" value="UniProtKB-SubCell"/>
</dbReference>
<feature type="transmembrane region" description="Helical" evidence="7">
    <location>
        <begin position="284"/>
        <end position="303"/>
    </location>
</feature>
<dbReference type="PANTHER" id="PTHR43227">
    <property type="entry name" value="BLL4140 PROTEIN"/>
    <property type="match status" value="1"/>
</dbReference>
<feature type="transmembrane region" description="Helical" evidence="7">
    <location>
        <begin position="223"/>
        <end position="241"/>
    </location>
</feature>
<evidence type="ECO:0000256" key="3">
    <source>
        <dbReference type="ARBA" id="ARBA00022475"/>
    </source>
</evidence>
<dbReference type="AlphaFoldDB" id="A0AA41K604"/>
<evidence type="ECO:0000313" key="10">
    <source>
        <dbReference type="Proteomes" id="UP000708338"/>
    </source>
</evidence>
<gene>
    <name evidence="9" type="ORF">GPL26_16110</name>
</gene>
<keyword evidence="6 7" id="KW-0472">Membrane</keyword>
<feature type="transmembrane region" description="Helical" evidence="7">
    <location>
        <begin position="29"/>
        <end position="48"/>
    </location>
</feature>
<feature type="transmembrane region" description="Helical" evidence="7">
    <location>
        <begin position="130"/>
        <end position="150"/>
    </location>
</feature>
<protein>
    <submittedName>
        <fullName evidence="9">ABC transporter permease subunit</fullName>
    </submittedName>
</protein>
<dbReference type="InterPro" id="IPR000515">
    <property type="entry name" value="MetI-like"/>
</dbReference>
<dbReference type="Gene3D" id="1.10.3720.10">
    <property type="entry name" value="MetI-like"/>
    <property type="match status" value="1"/>
</dbReference>
<dbReference type="RefSeq" id="WP_045094177.1">
    <property type="nucleotide sequence ID" value="NZ_CABJDD010000003.1"/>
</dbReference>
<dbReference type="Proteomes" id="UP000708338">
    <property type="component" value="Unassembled WGS sequence"/>
</dbReference>
<evidence type="ECO:0000256" key="6">
    <source>
        <dbReference type="ARBA" id="ARBA00023136"/>
    </source>
</evidence>
<proteinExistence type="inferred from homology"/>
<dbReference type="EMBL" id="WQPS01000019">
    <property type="protein sequence ID" value="MBT9811151.1"/>
    <property type="molecule type" value="Genomic_DNA"/>
</dbReference>
<comment type="similarity">
    <text evidence="7">Belongs to the binding-protein-dependent transport system permease family.</text>
</comment>
<comment type="caution">
    <text evidence="9">The sequence shown here is derived from an EMBL/GenBank/DDBJ whole genome shotgun (WGS) entry which is preliminary data.</text>
</comment>
<dbReference type="Pfam" id="PF00528">
    <property type="entry name" value="BPD_transp_1"/>
    <property type="match status" value="1"/>
</dbReference>
<dbReference type="InterPro" id="IPR035906">
    <property type="entry name" value="MetI-like_sf"/>
</dbReference>
<evidence type="ECO:0000256" key="7">
    <source>
        <dbReference type="RuleBase" id="RU363032"/>
    </source>
</evidence>
<dbReference type="GO" id="GO:0055085">
    <property type="term" value="P:transmembrane transport"/>
    <property type="evidence" value="ECO:0007669"/>
    <property type="project" value="InterPro"/>
</dbReference>
<evidence type="ECO:0000256" key="4">
    <source>
        <dbReference type="ARBA" id="ARBA00022692"/>
    </source>
</evidence>
<dbReference type="SUPFAM" id="SSF161098">
    <property type="entry name" value="MetI-like"/>
    <property type="match status" value="1"/>
</dbReference>
<organism evidence="9 10">
    <name type="scientific">Enterocloster citroniae</name>
    <dbReference type="NCBI Taxonomy" id="358743"/>
    <lineage>
        <taxon>Bacteria</taxon>
        <taxon>Bacillati</taxon>
        <taxon>Bacillota</taxon>
        <taxon>Clostridia</taxon>
        <taxon>Lachnospirales</taxon>
        <taxon>Lachnospiraceae</taxon>
        <taxon>Enterocloster</taxon>
    </lineage>
</organism>
<feature type="transmembrane region" description="Helical" evidence="7">
    <location>
        <begin position="98"/>
        <end position="118"/>
    </location>
</feature>
<feature type="transmembrane region" description="Helical" evidence="7">
    <location>
        <begin position="156"/>
        <end position="173"/>
    </location>
</feature>
<evidence type="ECO:0000256" key="5">
    <source>
        <dbReference type="ARBA" id="ARBA00022989"/>
    </source>
</evidence>
<keyword evidence="4 7" id="KW-0812">Transmembrane</keyword>
<dbReference type="PANTHER" id="PTHR43227:SF11">
    <property type="entry name" value="BLL4140 PROTEIN"/>
    <property type="match status" value="1"/>
</dbReference>
<dbReference type="InterPro" id="IPR050809">
    <property type="entry name" value="UgpAE/MalFG_permease"/>
</dbReference>